<protein>
    <submittedName>
        <fullName evidence="1">Uncharacterized protein</fullName>
    </submittedName>
</protein>
<sequence length="149" mass="16159">MKNSPAKQAINAKPAVVTPGAACVYSQTGDVRHDGEIVTVDSTPDTRIAAKRAQFIPLGETLSPDAMILKDGDVLLVPIYDESRETLLGHVEQIVHVVFYPRVNVSSLEADPTRPEGERDELSQTAYVHHLATAPQAERSHPVTGALKR</sequence>
<dbReference type="AlphaFoldDB" id="A0A7X0H4M5"/>
<proteinExistence type="predicted"/>
<gene>
    <name evidence="1" type="ORF">HNQ40_001013</name>
</gene>
<evidence type="ECO:0000313" key="1">
    <source>
        <dbReference type="EMBL" id="MBB6429207.1"/>
    </source>
</evidence>
<evidence type="ECO:0000313" key="2">
    <source>
        <dbReference type="Proteomes" id="UP000541810"/>
    </source>
</evidence>
<accession>A0A7X0H4M5</accession>
<organism evidence="1 2">
    <name type="scientific">Algisphaera agarilytica</name>
    <dbReference type="NCBI Taxonomy" id="1385975"/>
    <lineage>
        <taxon>Bacteria</taxon>
        <taxon>Pseudomonadati</taxon>
        <taxon>Planctomycetota</taxon>
        <taxon>Phycisphaerae</taxon>
        <taxon>Phycisphaerales</taxon>
        <taxon>Phycisphaeraceae</taxon>
        <taxon>Algisphaera</taxon>
    </lineage>
</organism>
<dbReference type="Proteomes" id="UP000541810">
    <property type="component" value="Unassembled WGS sequence"/>
</dbReference>
<name>A0A7X0H4M5_9BACT</name>
<dbReference type="RefSeq" id="WP_184676793.1">
    <property type="nucleotide sequence ID" value="NZ_JACHGY010000001.1"/>
</dbReference>
<reference evidence="1 2" key="1">
    <citation type="submission" date="2020-08" db="EMBL/GenBank/DDBJ databases">
        <title>Genomic Encyclopedia of Type Strains, Phase IV (KMG-IV): sequencing the most valuable type-strain genomes for metagenomic binning, comparative biology and taxonomic classification.</title>
        <authorList>
            <person name="Goeker M."/>
        </authorList>
    </citation>
    <scope>NUCLEOTIDE SEQUENCE [LARGE SCALE GENOMIC DNA]</scope>
    <source>
        <strain evidence="1 2">DSM 103725</strain>
    </source>
</reference>
<comment type="caution">
    <text evidence="1">The sequence shown here is derived from an EMBL/GenBank/DDBJ whole genome shotgun (WGS) entry which is preliminary data.</text>
</comment>
<keyword evidence="2" id="KW-1185">Reference proteome</keyword>
<dbReference type="EMBL" id="JACHGY010000001">
    <property type="protein sequence ID" value="MBB6429207.1"/>
    <property type="molecule type" value="Genomic_DNA"/>
</dbReference>